<evidence type="ECO:0008006" key="5">
    <source>
        <dbReference type="Google" id="ProtNLM"/>
    </source>
</evidence>
<dbReference type="FunFam" id="1.25.40.10:FF:000184">
    <property type="entry name" value="Pentatricopeptide repeat-containing protein, chloroplastic"/>
    <property type="match status" value="1"/>
</dbReference>
<evidence type="ECO:0000256" key="1">
    <source>
        <dbReference type="ARBA" id="ARBA00022737"/>
    </source>
</evidence>
<keyword evidence="4" id="KW-1185">Reference proteome</keyword>
<dbReference type="InterPro" id="IPR002885">
    <property type="entry name" value="PPR_rpt"/>
</dbReference>
<dbReference type="PANTHER" id="PTHR47926:SF499">
    <property type="entry name" value="PENTATRICOPEPTIDE REPEAT-CONTAINING PROTEIN"/>
    <property type="match status" value="1"/>
</dbReference>
<dbReference type="Pfam" id="PF12854">
    <property type="entry name" value="PPR_1"/>
    <property type="match status" value="1"/>
</dbReference>
<feature type="repeat" description="PPR" evidence="2">
    <location>
        <begin position="360"/>
        <end position="394"/>
    </location>
</feature>
<dbReference type="GO" id="GO:0009451">
    <property type="term" value="P:RNA modification"/>
    <property type="evidence" value="ECO:0007669"/>
    <property type="project" value="InterPro"/>
</dbReference>
<name>A0AA38ZE01_VITRO</name>
<dbReference type="InterPro" id="IPR011990">
    <property type="entry name" value="TPR-like_helical_dom_sf"/>
</dbReference>
<dbReference type="EMBL" id="JARBHA010000012">
    <property type="protein sequence ID" value="KAJ9686758.1"/>
    <property type="molecule type" value="Genomic_DNA"/>
</dbReference>
<dbReference type="NCBIfam" id="TIGR00756">
    <property type="entry name" value="PPR"/>
    <property type="match status" value="6"/>
</dbReference>
<dbReference type="GO" id="GO:0003723">
    <property type="term" value="F:RNA binding"/>
    <property type="evidence" value="ECO:0007669"/>
    <property type="project" value="InterPro"/>
</dbReference>
<protein>
    <recommendedName>
        <fullName evidence="5">Chlororespiratory reduction 4</fullName>
    </recommendedName>
</protein>
<dbReference type="Proteomes" id="UP001168098">
    <property type="component" value="Unassembled WGS sequence"/>
</dbReference>
<dbReference type="AlphaFoldDB" id="A0AA38ZE01"/>
<dbReference type="Pfam" id="PF20431">
    <property type="entry name" value="E_motif"/>
    <property type="match status" value="1"/>
</dbReference>
<sequence length="606" mass="68492">MQRRKNNFKRRRFNERSTLLISNVPSKNLQLKNPLLSLLQKSKTSSQILQIHAQLITTNLISDTFAASRLLDSIVSKTLNVNYAELVLAQIHQPNSFICNTMVKCYAESSTPERALRFYAEMRRKGLLGDNYTYPFVLKACGAMCGLLEGRLVQGEAVKRGFGGDVFVVNGLISMYCRCGETGWARAVFDVFSEKDLVSWNSMLGGYVGCGEMENAQNIFDEMPERDVVSWSIMIDGYGKKMGEVNRARVFFDSMPTRDLVSWNSMIDGYAKVGEMEVAREIFDKMLQKNVISWSIMIDGYAQHRDSKEALNLFRQMLCQGIKPDRVSVVGAVSACSQLGALDQGRWIHLYMKRNRMLLDIVVQTALVDMYLKCGSLDEARRIFNSMPERNIVSWNVMIVGLGMNGFGKEALECFAQMEMERIPMDDLLFLGVLMACSHANLVTEGLHIFNRMKGVYRLEPKLEHYGCLVDLLGRAGQLDQIQNIIQSMPMKPNAALWGSLLLACRIHQNVTLAEIVVERLAELKADDSGVYVLMSNIYADVGMWEGMLRIRKLMKERKMTKDIGRSVIEVDGNVEQFVSGEKSHILREEIELVIWSLAKMAMSAG</sequence>
<gene>
    <name evidence="3" type="ORF">PVL29_015554</name>
</gene>
<feature type="repeat" description="PPR" evidence="2">
    <location>
        <begin position="290"/>
        <end position="324"/>
    </location>
</feature>
<evidence type="ECO:0000256" key="2">
    <source>
        <dbReference type="PROSITE-ProRule" id="PRU00708"/>
    </source>
</evidence>
<dbReference type="FunFam" id="1.25.40.10:FF:000470">
    <property type="entry name" value="Pentatricopeptide repeat-containing protein At5g66520"/>
    <property type="match status" value="1"/>
</dbReference>
<proteinExistence type="predicted"/>
<feature type="repeat" description="PPR" evidence="2">
    <location>
        <begin position="259"/>
        <end position="289"/>
    </location>
</feature>
<keyword evidence="1" id="KW-0677">Repeat</keyword>
<reference evidence="3 4" key="1">
    <citation type="journal article" date="2023" name="BMC Biotechnol.">
        <title>Vitis rotundifolia cv Carlos genome sequencing.</title>
        <authorList>
            <person name="Huff M."/>
            <person name="Hulse-Kemp A."/>
            <person name="Scheffler B."/>
            <person name="Youngblood R."/>
            <person name="Simpson S."/>
            <person name="Babiker E."/>
            <person name="Staton M."/>
        </authorList>
    </citation>
    <scope>NUCLEOTIDE SEQUENCE [LARGE SCALE GENOMIC DNA]</scope>
    <source>
        <tissue evidence="3">Leaf</tissue>
    </source>
</reference>
<dbReference type="InterPro" id="IPR046848">
    <property type="entry name" value="E_motif"/>
</dbReference>
<evidence type="ECO:0000313" key="4">
    <source>
        <dbReference type="Proteomes" id="UP001168098"/>
    </source>
</evidence>
<feature type="repeat" description="PPR" evidence="2">
    <location>
        <begin position="196"/>
        <end position="230"/>
    </location>
</feature>
<dbReference type="FunFam" id="1.25.40.10:FF:001156">
    <property type="entry name" value="Pentatricopeptide repeat-containing protein At5g61800"/>
    <property type="match status" value="1"/>
</dbReference>
<feature type="repeat" description="PPR" evidence="2">
    <location>
        <begin position="95"/>
        <end position="129"/>
    </location>
</feature>
<dbReference type="InterPro" id="IPR046960">
    <property type="entry name" value="PPR_At4g14850-like_plant"/>
</dbReference>
<dbReference type="Pfam" id="PF13041">
    <property type="entry name" value="PPR_2"/>
    <property type="match status" value="2"/>
</dbReference>
<dbReference type="Pfam" id="PF01535">
    <property type="entry name" value="PPR"/>
    <property type="match status" value="5"/>
</dbReference>
<dbReference type="PANTHER" id="PTHR47926">
    <property type="entry name" value="PENTATRICOPEPTIDE REPEAT-CONTAINING PROTEIN"/>
    <property type="match status" value="1"/>
</dbReference>
<dbReference type="PROSITE" id="PS51375">
    <property type="entry name" value="PPR"/>
    <property type="match status" value="5"/>
</dbReference>
<accession>A0AA38ZE01</accession>
<comment type="caution">
    <text evidence="3">The sequence shown here is derived from an EMBL/GenBank/DDBJ whole genome shotgun (WGS) entry which is preliminary data.</text>
</comment>
<organism evidence="3 4">
    <name type="scientific">Vitis rotundifolia</name>
    <name type="common">Muscadine grape</name>
    <dbReference type="NCBI Taxonomy" id="103349"/>
    <lineage>
        <taxon>Eukaryota</taxon>
        <taxon>Viridiplantae</taxon>
        <taxon>Streptophyta</taxon>
        <taxon>Embryophyta</taxon>
        <taxon>Tracheophyta</taxon>
        <taxon>Spermatophyta</taxon>
        <taxon>Magnoliopsida</taxon>
        <taxon>eudicotyledons</taxon>
        <taxon>Gunneridae</taxon>
        <taxon>Pentapetalae</taxon>
        <taxon>rosids</taxon>
        <taxon>Vitales</taxon>
        <taxon>Vitaceae</taxon>
        <taxon>Viteae</taxon>
        <taxon>Vitis</taxon>
    </lineage>
</organism>
<dbReference type="Gene3D" id="1.25.40.10">
    <property type="entry name" value="Tetratricopeptide repeat domain"/>
    <property type="match status" value="5"/>
</dbReference>
<evidence type="ECO:0000313" key="3">
    <source>
        <dbReference type="EMBL" id="KAJ9686758.1"/>
    </source>
</evidence>